<feature type="signal peptide" evidence="1">
    <location>
        <begin position="1"/>
        <end position="17"/>
    </location>
</feature>
<keyword evidence="1" id="KW-0732">Signal</keyword>
<dbReference type="STRING" id="1328759.A0A5C2RQB6"/>
<reference evidence="2" key="1">
    <citation type="journal article" date="2018" name="Genome Biol. Evol.">
        <title>Genomics and development of Lentinus tigrinus, a white-rot wood-decaying mushroom with dimorphic fruiting bodies.</title>
        <authorList>
            <person name="Wu B."/>
            <person name="Xu Z."/>
            <person name="Knudson A."/>
            <person name="Carlson A."/>
            <person name="Chen N."/>
            <person name="Kovaka S."/>
            <person name="LaButti K."/>
            <person name="Lipzen A."/>
            <person name="Pennachio C."/>
            <person name="Riley R."/>
            <person name="Schakwitz W."/>
            <person name="Umezawa K."/>
            <person name="Ohm R.A."/>
            <person name="Grigoriev I.V."/>
            <person name="Nagy L.G."/>
            <person name="Gibbons J."/>
            <person name="Hibbett D."/>
        </authorList>
    </citation>
    <scope>NUCLEOTIDE SEQUENCE [LARGE SCALE GENOMIC DNA]</scope>
    <source>
        <strain evidence="2">ALCF2SS1-6</strain>
    </source>
</reference>
<proteinExistence type="predicted"/>
<feature type="chain" id="PRO_5022921320" evidence="1">
    <location>
        <begin position="18"/>
        <end position="186"/>
    </location>
</feature>
<keyword evidence="3" id="KW-1185">Reference proteome</keyword>
<evidence type="ECO:0000256" key="1">
    <source>
        <dbReference type="SAM" id="SignalP"/>
    </source>
</evidence>
<evidence type="ECO:0000313" key="3">
    <source>
        <dbReference type="Proteomes" id="UP000313359"/>
    </source>
</evidence>
<dbReference type="EMBL" id="ML122314">
    <property type="protein sequence ID" value="RPD53838.1"/>
    <property type="molecule type" value="Genomic_DNA"/>
</dbReference>
<sequence>MLALVPLLLSLALTAAAVPAVKRQGSDYPWCNALRATCEKQITRPDLEDFFSHDACLFGSACPPDFLGPPDGPLPERRNVQLFIRAVDADLAPGREPPHSEDLRVPTAILQKISTDGKTVTKQNFIDGFYHALDASSGPWPTNVDIVKGYWADIVDWTAVCSGGIPFKNFADYFVYSSYVKSEGNC</sequence>
<protein>
    <submittedName>
        <fullName evidence="2">Uncharacterized protein</fullName>
    </submittedName>
</protein>
<evidence type="ECO:0000313" key="2">
    <source>
        <dbReference type="EMBL" id="RPD53838.1"/>
    </source>
</evidence>
<accession>A0A5C2RQB6</accession>
<gene>
    <name evidence="2" type="ORF">L227DRAFT_604370</name>
</gene>
<organism evidence="2 3">
    <name type="scientific">Lentinus tigrinus ALCF2SS1-6</name>
    <dbReference type="NCBI Taxonomy" id="1328759"/>
    <lineage>
        <taxon>Eukaryota</taxon>
        <taxon>Fungi</taxon>
        <taxon>Dikarya</taxon>
        <taxon>Basidiomycota</taxon>
        <taxon>Agaricomycotina</taxon>
        <taxon>Agaricomycetes</taxon>
        <taxon>Polyporales</taxon>
        <taxon>Polyporaceae</taxon>
        <taxon>Lentinus</taxon>
    </lineage>
</organism>
<dbReference type="AlphaFoldDB" id="A0A5C2RQB6"/>
<name>A0A5C2RQB6_9APHY</name>
<dbReference type="Proteomes" id="UP000313359">
    <property type="component" value="Unassembled WGS sequence"/>
</dbReference>
<dbReference type="OrthoDB" id="2734890at2759"/>